<reference evidence="4" key="1">
    <citation type="submission" date="2021-08" db="EMBL/GenBank/DDBJ databases">
        <title>WGS assembly of Ceratopteris richardii.</title>
        <authorList>
            <person name="Marchant D.B."/>
            <person name="Chen G."/>
            <person name="Jenkins J."/>
            <person name="Shu S."/>
            <person name="Leebens-Mack J."/>
            <person name="Grimwood J."/>
            <person name="Schmutz J."/>
            <person name="Soltis P."/>
            <person name="Soltis D."/>
            <person name="Chen Z.-H."/>
        </authorList>
    </citation>
    <scope>NUCLEOTIDE SEQUENCE</scope>
    <source>
        <strain evidence="4">Whitten #5841</strain>
        <tissue evidence="4">Leaf</tissue>
    </source>
</reference>
<dbReference type="InterPro" id="IPR050145">
    <property type="entry name" value="Centrin_CML-like"/>
</dbReference>
<dbReference type="PROSITE" id="PS00018">
    <property type="entry name" value="EF_HAND_1"/>
    <property type="match status" value="2"/>
</dbReference>
<organism evidence="4 5">
    <name type="scientific">Ceratopteris richardii</name>
    <name type="common">Triangle waterfern</name>
    <dbReference type="NCBI Taxonomy" id="49495"/>
    <lineage>
        <taxon>Eukaryota</taxon>
        <taxon>Viridiplantae</taxon>
        <taxon>Streptophyta</taxon>
        <taxon>Embryophyta</taxon>
        <taxon>Tracheophyta</taxon>
        <taxon>Polypodiopsida</taxon>
        <taxon>Polypodiidae</taxon>
        <taxon>Polypodiales</taxon>
        <taxon>Pteridineae</taxon>
        <taxon>Pteridaceae</taxon>
        <taxon>Parkerioideae</taxon>
        <taxon>Ceratopteris</taxon>
    </lineage>
</organism>
<dbReference type="Pfam" id="PF13499">
    <property type="entry name" value="EF-hand_7"/>
    <property type="match status" value="1"/>
</dbReference>
<dbReference type="SUPFAM" id="SSF47473">
    <property type="entry name" value="EF-hand"/>
    <property type="match status" value="1"/>
</dbReference>
<keyword evidence="5" id="KW-1185">Reference proteome</keyword>
<dbReference type="InterPro" id="IPR018247">
    <property type="entry name" value="EF_Hand_1_Ca_BS"/>
</dbReference>
<evidence type="ECO:0000313" key="5">
    <source>
        <dbReference type="Proteomes" id="UP000825935"/>
    </source>
</evidence>
<accession>A0A8T2UXU6</accession>
<dbReference type="InterPro" id="IPR011992">
    <property type="entry name" value="EF-hand-dom_pair"/>
</dbReference>
<proteinExistence type="predicted"/>
<dbReference type="Proteomes" id="UP000825935">
    <property type="component" value="Chromosome 4"/>
</dbReference>
<feature type="domain" description="EF-hand" evidence="3">
    <location>
        <begin position="72"/>
        <end position="107"/>
    </location>
</feature>
<evidence type="ECO:0000256" key="2">
    <source>
        <dbReference type="ARBA" id="ARBA00022837"/>
    </source>
</evidence>
<dbReference type="CDD" id="cd00051">
    <property type="entry name" value="EFh"/>
    <property type="match status" value="1"/>
</dbReference>
<keyword evidence="2" id="KW-0106">Calcium</keyword>
<evidence type="ECO:0000256" key="1">
    <source>
        <dbReference type="ARBA" id="ARBA00022737"/>
    </source>
</evidence>
<keyword evidence="1" id="KW-0677">Repeat</keyword>
<evidence type="ECO:0000259" key="3">
    <source>
        <dbReference type="PROSITE" id="PS50222"/>
    </source>
</evidence>
<dbReference type="PROSITE" id="PS50222">
    <property type="entry name" value="EF_HAND_2"/>
    <property type="match status" value="2"/>
</dbReference>
<dbReference type="EMBL" id="CM035409">
    <property type="protein sequence ID" value="KAH7440062.1"/>
    <property type="molecule type" value="Genomic_DNA"/>
</dbReference>
<gene>
    <name evidence="4" type="ORF">KP509_04G089400</name>
</gene>
<dbReference type="PANTHER" id="PTHR23050">
    <property type="entry name" value="CALCIUM BINDING PROTEIN"/>
    <property type="match status" value="1"/>
</dbReference>
<dbReference type="OrthoDB" id="26525at2759"/>
<evidence type="ECO:0000313" key="4">
    <source>
        <dbReference type="EMBL" id="KAH7440062.1"/>
    </source>
</evidence>
<protein>
    <recommendedName>
        <fullName evidence="3">EF-hand domain-containing protein</fullName>
    </recommendedName>
</protein>
<name>A0A8T2UXU6_CERRI</name>
<dbReference type="GO" id="GO:0005509">
    <property type="term" value="F:calcium ion binding"/>
    <property type="evidence" value="ECO:0007669"/>
    <property type="project" value="InterPro"/>
</dbReference>
<sequence>MGSKSMGETPDWMQWGTASGETGVRPIIKWAVSSSSLPDLYETFKYVDTDNSDSIDLEELKKAMRLMGFNINDEEEIEEIFRTMDTNHDDMLSFEEFVVMITQEFKTEAAFNHLCGDKSLGTIKEDDIKTLVKKLNLSLGDEDIANMYRYAMKIKYKGKGGNSFDKNRLRRLVHKLASAPKDSKTSFTTIN</sequence>
<dbReference type="Gene3D" id="1.10.238.10">
    <property type="entry name" value="EF-hand"/>
    <property type="match status" value="1"/>
</dbReference>
<dbReference type="EMBL" id="CM035409">
    <property type="protein sequence ID" value="KAH7440064.1"/>
    <property type="molecule type" value="Genomic_DNA"/>
</dbReference>
<dbReference type="InterPro" id="IPR002048">
    <property type="entry name" value="EF_hand_dom"/>
</dbReference>
<feature type="domain" description="EF-hand" evidence="3">
    <location>
        <begin position="35"/>
        <end position="70"/>
    </location>
</feature>
<dbReference type="AlphaFoldDB" id="A0A8T2UXU6"/>
<dbReference type="SMART" id="SM00054">
    <property type="entry name" value="EFh"/>
    <property type="match status" value="2"/>
</dbReference>
<comment type="caution">
    <text evidence="4">The sequence shown here is derived from an EMBL/GenBank/DDBJ whole genome shotgun (WGS) entry which is preliminary data.</text>
</comment>